<reference evidence="2" key="1">
    <citation type="journal article" date="2010" name="Nat. Biotechnol.">
        <title>Draft genome sequence of the oilseed species Ricinus communis.</title>
        <authorList>
            <person name="Chan A.P."/>
            <person name="Crabtree J."/>
            <person name="Zhao Q."/>
            <person name="Lorenzi H."/>
            <person name="Orvis J."/>
            <person name="Puiu D."/>
            <person name="Melake-Berhan A."/>
            <person name="Jones K.M."/>
            <person name="Redman J."/>
            <person name="Chen G."/>
            <person name="Cahoon E.B."/>
            <person name="Gedil M."/>
            <person name="Stanke M."/>
            <person name="Haas B.J."/>
            <person name="Wortman J.R."/>
            <person name="Fraser-Liggett C.M."/>
            <person name="Ravel J."/>
            <person name="Rabinowicz P.D."/>
        </authorList>
    </citation>
    <scope>NUCLEOTIDE SEQUENCE [LARGE SCALE GENOMIC DNA]</scope>
    <source>
        <strain evidence="2">cv. Hale</strain>
    </source>
</reference>
<name>B9SH48_RICCO</name>
<organism evidence="1 2">
    <name type="scientific">Ricinus communis</name>
    <name type="common">Castor bean</name>
    <dbReference type="NCBI Taxonomy" id="3988"/>
    <lineage>
        <taxon>Eukaryota</taxon>
        <taxon>Viridiplantae</taxon>
        <taxon>Streptophyta</taxon>
        <taxon>Embryophyta</taxon>
        <taxon>Tracheophyta</taxon>
        <taxon>Spermatophyta</taxon>
        <taxon>Magnoliopsida</taxon>
        <taxon>eudicotyledons</taxon>
        <taxon>Gunneridae</taxon>
        <taxon>Pentapetalae</taxon>
        <taxon>rosids</taxon>
        <taxon>fabids</taxon>
        <taxon>Malpighiales</taxon>
        <taxon>Euphorbiaceae</taxon>
        <taxon>Acalyphoideae</taxon>
        <taxon>Acalypheae</taxon>
        <taxon>Ricinus</taxon>
    </lineage>
</organism>
<dbReference type="AlphaFoldDB" id="B9SH48"/>
<sequence>MNAHAVIVHAVLHDKNRKDTTLKKAIGHSTSTEDIQHPIKTTVEIHGCQTQPSLTHPGR</sequence>
<dbReference type="Proteomes" id="UP000008311">
    <property type="component" value="Unassembled WGS sequence"/>
</dbReference>
<accession>B9SH48</accession>
<dbReference type="EMBL" id="EQ973960">
    <property type="protein sequence ID" value="EEF37050.1"/>
    <property type="molecule type" value="Genomic_DNA"/>
</dbReference>
<gene>
    <name evidence="1" type="ORF">RCOM_1116600</name>
</gene>
<evidence type="ECO:0000313" key="1">
    <source>
        <dbReference type="EMBL" id="EEF37050.1"/>
    </source>
</evidence>
<keyword evidence="2" id="KW-1185">Reference proteome</keyword>
<proteinExistence type="predicted"/>
<protein>
    <submittedName>
        <fullName evidence="1">Uncharacterized protein</fullName>
    </submittedName>
</protein>
<evidence type="ECO:0000313" key="2">
    <source>
        <dbReference type="Proteomes" id="UP000008311"/>
    </source>
</evidence>
<dbReference type="InParanoid" id="B9SH48"/>